<dbReference type="RefSeq" id="WP_146200364.1">
    <property type="nucleotide sequence ID" value="NZ_BDQX01000047.1"/>
</dbReference>
<dbReference type="CDD" id="cd15482">
    <property type="entry name" value="Sialidase_non-viral"/>
    <property type="match status" value="1"/>
</dbReference>
<evidence type="ECO:0000313" key="1">
    <source>
        <dbReference type="EMBL" id="GBG06490.1"/>
    </source>
</evidence>
<gene>
    <name evidence="1" type="ORF">PAT3040_01017</name>
</gene>
<dbReference type="Gene3D" id="2.120.10.10">
    <property type="match status" value="1"/>
</dbReference>
<dbReference type="Proteomes" id="UP000245202">
    <property type="component" value="Unassembled WGS sequence"/>
</dbReference>
<comment type="caution">
    <text evidence="1">The sequence shown here is derived from an EMBL/GenBank/DDBJ whole genome shotgun (WGS) entry which is preliminary data.</text>
</comment>
<dbReference type="SUPFAM" id="SSF50939">
    <property type="entry name" value="Sialidases"/>
    <property type="match status" value="1"/>
</dbReference>
<name>A0A2R5EIQ3_9BACL</name>
<dbReference type="AlphaFoldDB" id="A0A2R5EIQ3"/>
<reference evidence="1 2" key="1">
    <citation type="submission" date="2017-08" db="EMBL/GenBank/DDBJ databases">
        <title>Substantial Increase in Enzyme Production by Combined Drug-Resistance Mutations in Paenibacillus agaridevorans.</title>
        <authorList>
            <person name="Tanaka Y."/>
            <person name="Funane K."/>
            <person name="Hosaka T."/>
            <person name="Shiwa Y."/>
            <person name="Fujita N."/>
            <person name="Miyazaki T."/>
            <person name="Yoshikawa H."/>
            <person name="Murakami K."/>
            <person name="Kasahara K."/>
            <person name="Inaoka T."/>
            <person name="Hiraga Y."/>
            <person name="Ochi K."/>
        </authorList>
    </citation>
    <scope>NUCLEOTIDE SEQUENCE [LARGE SCALE GENOMIC DNA]</scope>
    <source>
        <strain evidence="1 2">T-3040</strain>
    </source>
</reference>
<dbReference type="EMBL" id="BDQX01000047">
    <property type="protein sequence ID" value="GBG06490.1"/>
    <property type="molecule type" value="Genomic_DNA"/>
</dbReference>
<accession>A0A2R5EIQ3</accession>
<organism evidence="1 2">
    <name type="scientific">Paenibacillus agaridevorans</name>
    <dbReference type="NCBI Taxonomy" id="171404"/>
    <lineage>
        <taxon>Bacteria</taxon>
        <taxon>Bacillati</taxon>
        <taxon>Bacillota</taxon>
        <taxon>Bacilli</taxon>
        <taxon>Bacillales</taxon>
        <taxon>Paenibacillaceae</taxon>
        <taxon>Paenibacillus</taxon>
    </lineage>
</organism>
<sequence>MTGITVMNEGILYRNPLPHVYSRHAYSPSIVAGKEGELIASFAIGQAFEAEDLHSCIARSVDGGETWEFEGRLYSGTMDRVTSDVCRLSIGEEGEIVAFVIRHNRSRHEQGLTNPDNMGFVDIELLLFRSRDGGRSWGDPEALNPPLVGPAFEMTSPIVPLRDGSWLLPTSTWRGWDGHCPNGMRMVALQSGDGGHTWPSYLDVMVDESQDIIYWESKIIELIDGRLLAAAWAYDETNACDLPNQYALSEGVGTPFSAPRSTGLLGQTLNIIQLENGKILTVYRRMDEPGLWANIARLDDGDWINEQQVPLWGKQTLGLTASGPNMSHNFTALKFGAPSLCRLQDGSYYVVFWAVEDGVSNIRWLKLSVG</sequence>
<proteinExistence type="predicted"/>
<dbReference type="InterPro" id="IPR036278">
    <property type="entry name" value="Sialidase_sf"/>
</dbReference>
<keyword evidence="2" id="KW-1185">Reference proteome</keyword>
<protein>
    <submittedName>
        <fullName evidence="1">Sialidase</fullName>
    </submittedName>
</protein>
<evidence type="ECO:0000313" key="2">
    <source>
        <dbReference type="Proteomes" id="UP000245202"/>
    </source>
</evidence>